<evidence type="ECO:0000256" key="2">
    <source>
        <dbReference type="PROSITE-ProRule" id="PRU00708"/>
    </source>
</evidence>
<dbReference type="PANTHER" id="PTHR47926">
    <property type="entry name" value="PENTATRICOPEPTIDE REPEAT-CONTAINING PROTEIN"/>
    <property type="match status" value="1"/>
</dbReference>
<organism evidence="3">
    <name type="scientific">Tanacetum cinerariifolium</name>
    <name type="common">Dalmatian daisy</name>
    <name type="synonym">Chrysanthemum cinerariifolium</name>
    <dbReference type="NCBI Taxonomy" id="118510"/>
    <lineage>
        <taxon>Eukaryota</taxon>
        <taxon>Viridiplantae</taxon>
        <taxon>Streptophyta</taxon>
        <taxon>Embryophyta</taxon>
        <taxon>Tracheophyta</taxon>
        <taxon>Spermatophyta</taxon>
        <taxon>Magnoliopsida</taxon>
        <taxon>eudicotyledons</taxon>
        <taxon>Gunneridae</taxon>
        <taxon>Pentapetalae</taxon>
        <taxon>asterids</taxon>
        <taxon>campanulids</taxon>
        <taxon>Asterales</taxon>
        <taxon>Asteraceae</taxon>
        <taxon>Asteroideae</taxon>
        <taxon>Anthemideae</taxon>
        <taxon>Anthemidinae</taxon>
        <taxon>Tanacetum</taxon>
    </lineage>
</organism>
<dbReference type="InterPro" id="IPR002885">
    <property type="entry name" value="PPR_rpt"/>
</dbReference>
<dbReference type="PROSITE" id="PS51375">
    <property type="entry name" value="PPR"/>
    <property type="match status" value="1"/>
</dbReference>
<dbReference type="Gene3D" id="1.25.40.10">
    <property type="entry name" value="Tetratricopeptide repeat domain"/>
    <property type="match status" value="1"/>
</dbReference>
<dbReference type="PANTHER" id="PTHR47926:SF523">
    <property type="entry name" value="DYW DOMAIN-CONTAINING PROTEIN"/>
    <property type="match status" value="1"/>
</dbReference>
<dbReference type="GO" id="GO:0009451">
    <property type="term" value="P:RNA modification"/>
    <property type="evidence" value="ECO:0007669"/>
    <property type="project" value="InterPro"/>
</dbReference>
<dbReference type="AlphaFoldDB" id="A0A699INR5"/>
<reference evidence="3" key="1">
    <citation type="journal article" date="2019" name="Sci. Rep.">
        <title>Draft genome of Tanacetum cinerariifolium, the natural source of mosquito coil.</title>
        <authorList>
            <person name="Yamashiro T."/>
            <person name="Shiraishi A."/>
            <person name="Satake H."/>
            <person name="Nakayama K."/>
        </authorList>
    </citation>
    <scope>NUCLEOTIDE SEQUENCE</scope>
</reference>
<evidence type="ECO:0000256" key="1">
    <source>
        <dbReference type="ARBA" id="ARBA00022737"/>
    </source>
</evidence>
<gene>
    <name evidence="3" type="ORF">Tci_528302</name>
</gene>
<dbReference type="Pfam" id="PF01535">
    <property type="entry name" value="PPR"/>
    <property type="match status" value="2"/>
</dbReference>
<proteinExistence type="predicted"/>
<dbReference type="GO" id="GO:0003723">
    <property type="term" value="F:RNA binding"/>
    <property type="evidence" value="ECO:0007669"/>
    <property type="project" value="InterPro"/>
</dbReference>
<evidence type="ECO:0000313" key="3">
    <source>
        <dbReference type="EMBL" id="GEZ56329.1"/>
    </source>
</evidence>
<keyword evidence="1" id="KW-0677">Repeat</keyword>
<accession>A0A699INR5</accession>
<sequence>MVGGCVDIGNMEITRNFYDVMPEQNVLSCIKMINGYSKKGVVESAREVFNEMNEKDHLVCNSMITYYAQNGWLKKTLENDHRKYLEECFRDREDNTILASVEDGSSCVISKKEFWGSLDQNRRHGLLDPE</sequence>
<protein>
    <submittedName>
        <fullName evidence="3">Pentatricopeptide repeat-containing protein</fullName>
    </submittedName>
</protein>
<name>A0A699INR5_TANCI</name>
<dbReference type="EMBL" id="BKCJ010294258">
    <property type="protein sequence ID" value="GEZ56329.1"/>
    <property type="molecule type" value="Genomic_DNA"/>
</dbReference>
<dbReference type="InterPro" id="IPR046960">
    <property type="entry name" value="PPR_At4g14850-like_plant"/>
</dbReference>
<comment type="caution">
    <text evidence="3">The sequence shown here is derived from an EMBL/GenBank/DDBJ whole genome shotgun (WGS) entry which is preliminary data.</text>
</comment>
<dbReference type="InterPro" id="IPR011990">
    <property type="entry name" value="TPR-like_helical_dom_sf"/>
</dbReference>
<dbReference type="NCBIfam" id="TIGR00756">
    <property type="entry name" value="PPR"/>
    <property type="match status" value="1"/>
</dbReference>
<feature type="repeat" description="PPR" evidence="2">
    <location>
        <begin position="25"/>
        <end position="59"/>
    </location>
</feature>